<dbReference type="FunFam" id="3.30.40.10:FF:000967">
    <property type="entry name" value="CDK-activating kinase assembly factor MAT1"/>
    <property type="match status" value="1"/>
</dbReference>
<dbReference type="PROSITE" id="PS00518">
    <property type="entry name" value="ZF_RING_1"/>
    <property type="match status" value="1"/>
</dbReference>
<sequence>MRECKKCKSNEYTNKQLVMMINECGHPLCKNCVDNIYALNSGNCHVCNRLLRKNGFREQIYDDPLIDKETFLRRKLRKIYNLKQDDFETLREFGDYQERIAGNELKIAKLAENWAKNGNELEWYTKITENCRFETLVYNLVFETDVVETNAEIQAFEEKHKEQIDRNKRRLDEDQKWIEDQLREERAMKSRLVEHMETDAREKENTTAVTDTRAIMDELRDSNVAAEVILDRERKKQIEKELEEKDEQEKRKRRNKEMLQTRKRAAENMSFNTVIRIAGRAYVHQPLELVINGPPMPNSAEIESMGYLAHIRAASQDLIAGGYTSALGCSRALFEARIDLFAF</sequence>
<dbReference type="STRING" id="6238.A8XXU1"/>
<evidence type="ECO:0000256" key="1">
    <source>
        <dbReference type="ARBA" id="ARBA00022723"/>
    </source>
</evidence>
<dbReference type="Gene3D" id="3.30.40.10">
    <property type="entry name" value="Zinc/RING finger domain, C3HC4 (zinc finger)"/>
    <property type="match status" value="1"/>
</dbReference>
<keyword evidence="8" id="KW-1185">Reference proteome</keyword>
<dbReference type="CTD" id="8574058"/>
<dbReference type="GeneID" id="8574058"/>
<dbReference type="PANTHER" id="PTHR12683:SF13">
    <property type="entry name" value="CDK-ACTIVATING KINASE ASSEMBLY FACTOR MAT1"/>
    <property type="match status" value="1"/>
</dbReference>
<dbReference type="EMBL" id="HE601085">
    <property type="protein sequence ID" value="CAP37460.1"/>
    <property type="molecule type" value="Genomic_DNA"/>
</dbReference>
<dbReference type="OMA" id="QGLYYTA"/>
<gene>
    <name evidence="9" type="primary">mnat-1</name>
    <name evidence="7" type="synonym">Cbr-mnat-1</name>
    <name evidence="9" type="ORF">CBG20441</name>
    <name evidence="7" type="ORF">CBG_20441</name>
</gene>
<evidence type="ECO:0000313" key="7">
    <source>
        <dbReference type="EMBL" id="CAP37460.1"/>
    </source>
</evidence>
<dbReference type="GO" id="GO:0005675">
    <property type="term" value="C:transcription factor TFIIH holo complex"/>
    <property type="evidence" value="ECO:0000318"/>
    <property type="project" value="GO_Central"/>
</dbReference>
<dbReference type="GO" id="GO:0008270">
    <property type="term" value="F:zinc ion binding"/>
    <property type="evidence" value="ECO:0007669"/>
    <property type="project" value="UniProtKB-KW"/>
</dbReference>
<dbReference type="InterPro" id="IPR001841">
    <property type="entry name" value="Znf_RING"/>
</dbReference>
<dbReference type="InterPro" id="IPR017907">
    <property type="entry name" value="Znf_RING_CS"/>
</dbReference>
<evidence type="ECO:0000256" key="5">
    <source>
        <dbReference type="SAM" id="MobiDB-lite"/>
    </source>
</evidence>
<dbReference type="GO" id="GO:0006281">
    <property type="term" value="P:DNA repair"/>
    <property type="evidence" value="ECO:0000318"/>
    <property type="project" value="GO_Central"/>
</dbReference>
<evidence type="ECO:0000259" key="6">
    <source>
        <dbReference type="PROSITE" id="PS50089"/>
    </source>
</evidence>
<dbReference type="RefSeq" id="XP_002632059.1">
    <property type="nucleotide sequence ID" value="XM_002632013.1"/>
</dbReference>
<keyword evidence="3" id="KW-0862">Zinc</keyword>
<feature type="domain" description="RING-type" evidence="6">
    <location>
        <begin position="4"/>
        <end position="48"/>
    </location>
</feature>
<dbReference type="InParanoid" id="A8XXU1"/>
<dbReference type="SUPFAM" id="SSF57850">
    <property type="entry name" value="RING/U-box"/>
    <property type="match status" value="1"/>
</dbReference>
<evidence type="ECO:0000256" key="4">
    <source>
        <dbReference type="PROSITE-ProRule" id="PRU00175"/>
    </source>
</evidence>
<dbReference type="GO" id="GO:0006357">
    <property type="term" value="P:regulation of transcription by RNA polymerase II"/>
    <property type="evidence" value="ECO:0000318"/>
    <property type="project" value="GO_Central"/>
</dbReference>
<keyword evidence="1" id="KW-0479">Metal-binding</keyword>
<dbReference type="InterPro" id="IPR013083">
    <property type="entry name" value="Znf_RING/FYVE/PHD"/>
</dbReference>
<evidence type="ECO:0000256" key="3">
    <source>
        <dbReference type="ARBA" id="ARBA00022833"/>
    </source>
</evidence>
<dbReference type="WormBase" id="CBG20441">
    <property type="protein sequence ID" value="CBP47569"/>
    <property type="gene ID" value="WBGene00039424"/>
    <property type="gene designation" value="Cbr-mnat-1"/>
</dbReference>
<dbReference type="FunCoup" id="A8XXU1">
    <property type="interactions" value="2391"/>
</dbReference>
<reference evidence="7 8" key="1">
    <citation type="journal article" date="2003" name="PLoS Biol.">
        <title>The genome sequence of Caenorhabditis briggsae: a platform for comparative genomics.</title>
        <authorList>
            <person name="Stein L.D."/>
            <person name="Bao Z."/>
            <person name="Blasiar D."/>
            <person name="Blumenthal T."/>
            <person name="Brent M.R."/>
            <person name="Chen N."/>
            <person name="Chinwalla A."/>
            <person name="Clarke L."/>
            <person name="Clee C."/>
            <person name="Coghlan A."/>
            <person name="Coulson A."/>
            <person name="D'Eustachio P."/>
            <person name="Fitch D.H."/>
            <person name="Fulton L.A."/>
            <person name="Fulton R.E."/>
            <person name="Griffiths-Jones S."/>
            <person name="Harris T.W."/>
            <person name="Hillier L.W."/>
            <person name="Kamath R."/>
            <person name="Kuwabara P.E."/>
            <person name="Mardis E.R."/>
            <person name="Marra M.A."/>
            <person name="Miner T.L."/>
            <person name="Minx P."/>
            <person name="Mullikin J.C."/>
            <person name="Plumb R.W."/>
            <person name="Rogers J."/>
            <person name="Schein J.E."/>
            <person name="Sohrmann M."/>
            <person name="Spieth J."/>
            <person name="Stajich J.E."/>
            <person name="Wei C."/>
            <person name="Willey D."/>
            <person name="Wilson R.K."/>
            <person name="Durbin R."/>
            <person name="Waterston R.H."/>
        </authorList>
    </citation>
    <scope>NUCLEOTIDE SEQUENCE [LARGE SCALE GENOMIC DNA]</scope>
    <source>
        <strain evidence="7 8">AF16</strain>
    </source>
</reference>
<keyword evidence="2 4" id="KW-0863">Zinc-finger</keyword>
<feature type="region of interest" description="Disordered" evidence="5">
    <location>
        <begin position="241"/>
        <end position="260"/>
    </location>
</feature>
<name>A8XXU1_CAEBR</name>
<dbReference type="InterPro" id="IPR015877">
    <property type="entry name" value="MAT1_centre"/>
</dbReference>
<evidence type="ECO:0000313" key="8">
    <source>
        <dbReference type="Proteomes" id="UP000008549"/>
    </source>
</evidence>
<evidence type="ECO:0000256" key="2">
    <source>
        <dbReference type="ARBA" id="ARBA00022771"/>
    </source>
</evidence>
<accession>A8XXU1</accession>
<reference evidence="7 8" key="2">
    <citation type="journal article" date="2011" name="PLoS Genet.">
        <title>Caenorhabditis briggsae recombinant inbred line genotypes reveal inter-strain incompatibility and the evolution of recombination.</title>
        <authorList>
            <person name="Ross J.A."/>
            <person name="Koboldt D.C."/>
            <person name="Staisch J.E."/>
            <person name="Chamberlin H.M."/>
            <person name="Gupta B.P."/>
            <person name="Miller R.D."/>
            <person name="Baird S.E."/>
            <person name="Haag E.S."/>
        </authorList>
    </citation>
    <scope>NUCLEOTIDE SEQUENCE [LARGE SCALE GENOMIC DNA]</scope>
    <source>
        <strain evidence="7 8">AF16</strain>
    </source>
</reference>
<dbReference type="KEGG" id="cbr:CBG_20441"/>
<dbReference type="Pfam" id="PF25811">
    <property type="entry name" value="CAK-anch_MAT1"/>
    <property type="match status" value="1"/>
</dbReference>
<dbReference type="eggNOG" id="KOG3800">
    <property type="taxonomic scope" value="Eukaryota"/>
</dbReference>
<dbReference type="PANTHER" id="PTHR12683">
    <property type="entry name" value="CDK-ACTIVATING KINASE ASSEMBLY FACTOR MAT1"/>
    <property type="match status" value="1"/>
</dbReference>
<dbReference type="HOGENOM" id="CLU_048466_0_1_1"/>
<proteinExistence type="predicted"/>
<dbReference type="Pfam" id="PF06391">
    <property type="entry name" value="MAT1"/>
    <property type="match status" value="2"/>
</dbReference>
<dbReference type="InterPro" id="IPR057657">
    <property type="entry name" value="MAT1_CAK-anch"/>
</dbReference>
<dbReference type="SMART" id="SM00184">
    <property type="entry name" value="RING"/>
    <property type="match status" value="1"/>
</dbReference>
<protein>
    <submittedName>
        <fullName evidence="7">Protein CBR-MNAT-1</fullName>
    </submittedName>
</protein>
<dbReference type="PROSITE" id="PS50089">
    <property type="entry name" value="ZF_RING_2"/>
    <property type="match status" value="1"/>
</dbReference>
<dbReference type="AlphaFoldDB" id="A8XXU1"/>
<organism evidence="7 8">
    <name type="scientific">Caenorhabditis briggsae</name>
    <dbReference type="NCBI Taxonomy" id="6238"/>
    <lineage>
        <taxon>Eukaryota</taxon>
        <taxon>Metazoa</taxon>
        <taxon>Ecdysozoa</taxon>
        <taxon>Nematoda</taxon>
        <taxon>Chromadorea</taxon>
        <taxon>Rhabditida</taxon>
        <taxon>Rhabditina</taxon>
        <taxon>Rhabditomorpha</taxon>
        <taxon>Rhabditoidea</taxon>
        <taxon>Rhabditidae</taxon>
        <taxon>Peloderinae</taxon>
        <taxon>Caenorhabditis</taxon>
    </lineage>
</organism>
<evidence type="ECO:0000313" key="9">
    <source>
        <dbReference type="WormBase" id="CBG20441"/>
    </source>
</evidence>
<dbReference type="Proteomes" id="UP000008549">
    <property type="component" value="Unassembled WGS sequence"/>
</dbReference>